<evidence type="ECO:0000313" key="6">
    <source>
        <dbReference type="Proteomes" id="UP001611580"/>
    </source>
</evidence>
<accession>A0ABW7XF81</accession>
<dbReference type="InterPro" id="IPR006235">
    <property type="entry name" value="OAc-hSer/O-AcSer_sulfhydrylase"/>
</dbReference>
<proteinExistence type="inferred from homology"/>
<gene>
    <name evidence="5" type="ORF">ACH47X_03420</name>
</gene>
<dbReference type="RefSeq" id="WP_397401381.1">
    <property type="nucleotide sequence ID" value="NZ_JBIRYI010000001.1"/>
</dbReference>
<comment type="similarity">
    <text evidence="4">Belongs to the trans-sulfuration enzymes family.</text>
</comment>
<keyword evidence="3 4" id="KW-0663">Pyridoxal phosphate</keyword>
<evidence type="ECO:0000256" key="2">
    <source>
        <dbReference type="ARBA" id="ARBA00022679"/>
    </source>
</evidence>
<dbReference type="SUPFAM" id="SSF51679">
    <property type="entry name" value="Bacterial luciferase-like"/>
    <property type="match status" value="1"/>
</dbReference>
<dbReference type="EMBL" id="JBIRYI010000001">
    <property type="protein sequence ID" value="MFI2485930.1"/>
    <property type="molecule type" value="Genomic_DNA"/>
</dbReference>
<protein>
    <submittedName>
        <fullName evidence="5">PLP-dependent transferase</fullName>
    </submittedName>
</protein>
<dbReference type="Pfam" id="PF01053">
    <property type="entry name" value="Cys_Met_Meta_PP"/>
    <property type="match status" value="1"/>
</dbReference>
<comment type="cofactor">
    <cofactor evidence="1 4">
        <name>pyridoxal 5'-phosphate</name>
        <dbReference type="ChEBI" id="CHEBI:597326"/>
    </cofactor>
</comment>
<dbReference type="PANTHER" id="PTHR43797">
    <property type="entry name" value="HOMOCYSTEINE/CYSTEINE SYNTHASE"/>
    <property type="match status" value="1"/>
</dbReference>
<evidence type="ECO:0000256" key="4">
    <source>
        <dbReference type="RuleBase" id="RU362118"/>
    </source>
</evidence>
<dbReference type="Gene3D" id="3.40.640.10">
    <property type="entry name" value="Type I PLP-dependent aspartate aminotransferase-like (Major domain)"/>
    <property type="match status" value="1"/>
</dbReference>
<keyword evidence="6" id="KW-1185">Reference proteome</keyword>
<dbReference type="InterPro" id="IPR015421">
    <property type="entry name" value="PyrdxlP-dep_Trfase_major"/>
</dbReference>
<reference evidence="5 6" key="1">
    <citation type="submission" date="2024-10" db="EMBL/GenBank/DDBJ databases">
        <title>The Natural Products Discovery Center: Release of the First 8490 Sequenced Strains for Exploring Actinobacteria Biosynthetic Diversity.</title>
        <authorList>
            <person name="Kalkreuter E."/>
            <person name="Kautsar S.A."/>
            <person name="Yang D."/>
            <person name="Bader C.D."/>
            <person name="Teijaro C.N."/>
            <person name="Fluegel L."/>
            <person name="Davis C.M."/>
            <person name="Simpson J.R."/>
            <person name="Lauterbach L."/>
            <person name="Steele A.D."/>
            <person name="Gui C."/>
            <person name="Meng S."/>
            <person name="Li G."/>
            <person name="Viehrig K."/>
            <person name="Ye F."/>
            <person name="Su P."/>
            <person name="Kiefer A.F."/>
            <person name="Nichols A."/>
            <person name="Cepeda A.J."/>
            <person name="Yan W."/>
            <person name="Fan B."/>
            <person name="Jiang Y."/>
            <person name="Adhikari A."/>
            <person name="Zheng C.-J."/>
            <person name="Schuster L."/>
            <person name="Cowan T.M."/>
            <person name="Smanski M.J."/>
            <person name="Chevrette M.G."/>
            <person name="De Carvalho L.P.S."/>
            <person name="Shen B."/>
        </authorList>
    </citation>
    <scope>NUCLEOTIDE SEQUENCE [LARGE SCALE GENOMIC DNA]</scope>
    <source>
        <strain evidence="5 6">NPDC019481</strain>
    </source>
</reference>
<evidence type="ECO:0000256" key="1">
    <source>
        <dbReference type="ARBA" id="ARBA00001933"/>
    </source>
</evidence>
<comment type="caution">
    <text evidence="5">The sequence shown here is derived from an EMBL/GenBank/DDBJ whole genome shotgun (WGS) entry which is preliminary data.</text>
</comment>
<evidence type="ECO:0000313" key="5">
    <source>
        <dbReference type="EMBL" id="MFI2485930.1"/>
    </source>
</evidence>
<keyword evidence="2 5" id="KW-0808">Transferase</keyword>
<organism evidence="5 6">
    <name type="scientific">Promicromonospora kroppenstedtii</name>
    <dbReference type="NCBI Taxonomy" id="440482"/>
    <lineage>
        <taxon>Bacteria</taxon>
        <taxon>Bacillati</taxon>
        <taxon>Actinomycetota</taxon>
        <taxon>Actinomycetes</taxon>
        <taxon>Micrococcales</taxon>
        <taxon>Promicromonosporaceae</taxon>
        <taxon>Promicromonospora</taxon>
    </lineage>
</organism>
<dbReference type="InterPro" id="IPR036661">
    <property type="entry name" value="Luciferase-like_sf"/>
</dbReference>
<evidence type="ECO:0000256" key="3">
    <source>
        <dbReference type="ARBA" id="ARBA00022898"/>
    </source>
</evidence>
<dbReference type="InterPro" id="IPR000277">
    <property type="entry name" value="Cys/Met-Metab_PyrdxlP-dep_enz"/>
</dbReference>
<dbReference type="PANTHER" id="PTHR43797:SF2">
    <property type="entry name" value="HOMOCYSTEINE_CYSTEINE SYNTHASE"/>
    <property type="match status" value="1"/>
</dbReference>
<name>A0ABW7XF81_9MICO</name>
<dbReference type="Proteomes" id="UP001611580">
    <property type="component" value="Unassembled WGS sequence"/>
</dbReference>
<sequence>MPPAPGTAPSARVVPRATPVYLTAGFEFEEWEQAAGHFGAGEAFAYTRTGNPTTAAVEQRIAALEGGADALFLASGQAANPDDATLLRIAEQRSSDLETDLTALDLDKPLPTGLFGDHVSQGSIKRLVGEHDLATTPLRVLLGGLARLGRIADHSGWVGTAGELADLIEELGEWGNDGVLLWGDLHPVTVHGTLDELVPILRRRGILRTEWADGGLRANLRAF</sequence>
<dbReference type="GO" id="GO:0016740">
    <property type="term" value="F:transferase activity"/>
    <property type="evidence" value="ECO:0007669"/>
    <property type="project" value="UniProtKB-KW"/>
</dbReference>